<name>A0A2U9IRE1_9CREN</name>
<dbReference type="Proteomes" id="UP000247586">
    <property type="component" value="Chromosome"/>
</dbReference>
<reference evidence="1" key="1">
    <citation type="submission" date="2018-05" db="EMBL/GenBank/DDBJ databases">
        <title>Complete Genome Sequences of Extremely Thermoacidophilic, Metal-Mobilizing Type-Strain Members of the Archaeal Family Sulfolobaceae: Acidianus brierleyi DSM-1651T, Acidianus sulfidivorans DSM-18786T, Metallosphaera hakonensis DSM-7519T, and Metallosphaera prunae DSM-10039T.</title>
        <authorList>
            <person name="Counts J.A."/>
            <person name="Kelly R.M."/>
        </authorList>
    </citation>
    <scope>NUCLEOTIDE SEQUENCE [LARGE SCALE GENOMIC DNA]</scope>
    <source>
        <strain evidence="1">HO1-1</strain>
    </source>
</reference>
<evidence type="ECO:0000313" key="2">
    <source>
        <dbReference type="Proteomes" id="UP000247586"/>
    </source>
</evidence>
<keyword evidence="2" id="KW-1185">Reference proteome</keyword>
<accession>A0A2U9IRE1</accession>
<organism evidence="1 2">
    <name type="scientific">Metallosphaera hakonensis JCM 8857 = DSM 7519</name>
    <dbReference type="NCBI Taxonomy" id="1293036"/>
    <lineage>
        <taxon>Archaea</taxon>
        <taxon>Thermoproteota</taxon>
        <taxon>Thermoprotei</taxon>
        <taxon>Sulfolobales</taxon>
        <taxon>Sulfolobaceae</taxon>
        <taxon>Metallosphaera</taxon>
    </lineage>
</organism>
<evidence type="ECO:0000313" key="1">
    <source>
        <dbReference type="EMBL" id="AWR98619.1"/>
    </source>
</evidence>
<sequence length="193" mass="21817">MIGEGQGNLLNQMISYLEEPRRDFEVSRKFGRRSLDLLNFLSEVGLVIRRGSYLYLSGNFPLIHVSVRARKRGKDLLVDTEFVRIRDGPEPSVSGVIDGKIGDTLTLYLEGNRASFLIRGQRSTSKMIYTCLEIGEPALSVKLLVRGEMVTPFRDAHRCFALVGYRVEIGKAIPSWSRVPPGTYGYFQGVWRD</sequence>
<dbReference type="STRING" id="1293036.GCA_001315825_02570"/>
<gene>
    <name evidence="1" type="ORF">DFR87_01650</name>
</gene>
<dbReference type="EMBL" id="CP029287">
    <property type="protein sequence ID" value="AWR98619.1"/>
    <property type="molecule type" value="Genomic_DNA"/>
</dbReference>
<dbReference type="AlphaFoldDB" id="A0A2U9IRE1"/>
<proteinExistence type="predicted"/>
<protein>
    <submittedName>
        <fullName evidence="1">Uncharacterized protein</fullName>
    </submittedName>
</protein>
<dbReference type="GeneID" id="36834006"/>
<dbReference type="RefSeq" id="WP_054837188.1">
    <property type="nucleotide sequence ID" value="NZ_BBBA01000030.1"/>
</dbReference>
<dbReference type="KEGG" id="mhk:DFR87_01650"/>